<accession>A0A074Z064</accession>
<dbReference type="EMBL" id="KL597059">
    <property type="protein sequence ID" value="KER20431.1"/>
    <property type="molecule type" value="Genomic_DNA"/>
</dbReference>
<name>A0A074Z064_OPIVI</name>
<dbReference type="OrthoDB" id="6159439at2759"/>
<gene>
    <name evidence="2" type="ORF">T265_15321</name>
</gene>
<evidence type="ECO:0000313" key="3">
    <source>
        <dbReference type="Proteomes" id="UP000054324"/>
    </source>
</evidence>
<dbReference type="KEGG" id="ovi:T265_15321"/>
<organism evidence="2 3">
    <name type="scientific">Opisthorchis viverrini</name>
    <name type="common">Southeast Asian liver fluke</name>
    <dbReference type="NCBI Taxonomy" id="6198"/>
    <lineage>
        <taxon>Eukaryota</taxon>
        <taxon>Metazoa</taxon>
        <taxon>Spiralia</taxon>
        <taxon>Lophotrochozoa</taxon>
        <taxon>Platyhelminthes</taxon>
        <taxon>Trematoda</taxon>
        <taxon>Digenea</taxon>
        <taxon>Opisthorchiida</taxon>
        <taxon>Opisthorchiata</taxon>
        <taxon>Opisthorchiidae</taxon>
        <taxon>Opisthorchis</taxon>
    </lineage>
</organism>
<protein>
    <submittedName>
        <fullName evidence="2">Uncharacterized protein</fullName>
    </submittedName>
</protein>
<reference evidence="2 3" key="1">
    <citation type="submission" date="2013-11" db="EMBL/GenBank/DDBJ databases">
        <title>Opisthorchis viverrini - life in the bile duct.</title>
        <authorList>
            <person name="Young N.D."/>
            <person name="Nagarajan N."/>
            <person name="Lin S.J."/>
            <person name="Korhonen P.K."/>
            <person name="Jex A.R."/>
            <person name="Hall R.S."/>
            <person name="Safavi-Hemami H."/>
            <person name="Kaewkong W."/>
            <person name="Bertrand D."/>
            <person name="Gao S."/>
            <person name="Seet Q."/>
            <person name="Wongkham S."/>
            <person name="Teh B.T."/>
            <person name="Wongkham C."/>
            <person name="Intapan P.M."/>
            <person name="Maleewong W."/>
            <person name="Yang X."/>
            <person name="Hu M."/>
            <person name="Wang Z."/>
            <person name="Hofmann A."/>
            <person name="Sternberg P.W."/>
            <person name="Tan P."/>
            <person name="Wang J."/>
            <person name="Gasser R.B."/>
        </authorList>
    </citation>
    <scope>NUCLEOTIDE SEQUENCE [LARGE SCALE GENOMIC DNA]</scope>
</reference>
<dbReference type="AlphaFoldDB" id="A0A074Z064"/>
<feature type="compositionally biased region" description="Polar residues" evidence="1">
    <location>
        <begin position="9"/>
        <end position="23"/>
    </location>
</feature>
<evidence type="ECO:0000313" key="2">
    <source>
        <dbReference type="EMBL" id="KER20431.1"/>
    </source>
</evidence>
<proteinExistence type="predicted"/>
<dbReference type="GeneID" id="20329486"/>
<sequence length="185" mass="21292">RSRCVSWQANEQQRSGTQQTVSRTGEHPLSHPPSLEGDIFQTATGSKYQFDTAIECSAPGRLMFQLLRYSRYRDTCIDVIIRTESTGFFTLSRVKLTICKCVPQSTRNLNMKITEAHLDTIESFDSVRKIDRIFVQTASTTWTDDNHTTYPDFQQTIHTTHTWNQVEFMDDTNDVLEWSAFCSSC</sequence>
<feature type="region of interest" description="Disordered" evidence="1">
    <location>
        <begin position="9"/>
        <end position="34"/>
    </location>
</feature>
<keyword evidence="3" id="KW-1185">Reference proteome</keyword>
<feature type="non-terminal residue" evidence="2">
    <location>
        <position position="1"/>
    </location>
</feature>
<dbReference type="RefSeq" id="XP_009175835.1">
    <property type="nucleotide sequence ID" value="XM_009177571.1"/>
</dbReference>
<dbReference type="Proteomes" id="UP000054324">
    <property type="component" value="Unassembled WGS sequence"/>
</dbReference>
<dbReference type="CTD" id="20329486"/>
<evidence type="ECO:0000256" key="1">
    <source>
        <dbReference type="SAM" id="MobiDB-lite"/>
    </source>
</evidence>